<evidence type="ECO:0000313" key="2">
    <source>
        <dbReference type="Proteomes" id="UP000767238"/>
    </source>
</evidence>
<organism evidence="1 2">
    <name type="scientific">Aureobasidium melanogenum</name>
    <name type="common">Aureobasidium pullulans var. melanogenum</name>
    <dbReference type="NCBI Taxonomy" id="46634"/>
    <lineage>
        <taxon>Eukaryota</taxon>
        <taxon>Fungi</taxon>
        <taxon>Dikarya</taxon>
        <taxon>Ascomycota</taxon>
        <taxon>Pezizomycotina</taxon>
        <taxon>Dothideomycetes</taxon>
        <taxon>Dothideomycetidae</taxon>
        <taxon>Dothideales</taxon>
        <taxon>Saccotheciaceae</taxon>
        <taxon>Aureobasidium</taxon>
    </lineage>
</organism>
<dbReference type="EMBL" id="JAHFYH010000093">
    <property type="protein sequence ID" value="KAH0213628.1"/>
    <property type="molecule type" value="Genomic_DNA"/>
</dbReference>
<gene>
    <name evidence="1" type="ORF">KCV03_g8773</name>
</gene>
<dbReference type="OrthoDB" id="10273494at2759"/>
<evidence type="ECO:0000313" key="1">
    <source>
        <dbReference type="EMBL" id="KAH0213628.1"/>
    </source>
</evidence>
<dbReference type="Proteomes" id="UP000767238">
    <property type="component" value="Unassembled WGS sequence"/>
</dbReference>
<proteinExistence type="predicted"/>
<reference evidence="1" key="1">
    <citation type="journal article" date="2021" name="J Fungi (Basel)">
        <title>Virulence traits and population genomics of the black yeast Aureobasidium melanogenum.</title>
        <authorList>
            <person name="Cernosa A."/>
            <person name="Sun X."/>
            <person name="Gostincar C."/>
            <person name="Fang C."/>
            <person name="Gunde-Cimerman N."/>
            <person name="Song Z."/>
        </authorList>
    </citation>
    <scope>NUCLEOTIDE SEQUENCE</scope>
    <source>
        <strain evidence="1">EXF-8016</strain>
    </source>
</reference>
<comment type="caution">
    <text evidence="1">The sequence shown here is derived from an EMBL/GenBank/DDBJ whole genome shotgun (WGS) entry which is preliminary data.</text>
</comment>
<dbReference type="AlphaFoldDB" id="A0A9P8G9Y8"/>
<accession>A0A9P8G9Y8</accession>
<reference evidence="1" key="2">
    <citation type="submission" date="2021-08" db="EMBL/GenBank/DDBJ databases">
        <authorList>
            <person name="Gostincar C."/>
            <person name="Sun X."/>
            <person name="Song Z."/>
            <person name="Gunde-Cimerman N."/>
        </authorList>
    </citation>
    <scope>NUCLEOTIDE SEQUENCE</scope>
    <source>
        <strain evidence="1">EXF-8016</strain>
    </source>
</reference>
<sequence length="244" mass="27967">MSSRSPPAPPGVMSAYRDGLQKCLVHLEGIQGHVRRALADSIESINPRARYFHHLQEPVDLPHTIQAMMRKAETITQEEFSSHMFDIISRAAWEICQQLHLAESKLFHGVEVLRAFLDLDSQTDEQIREHVKRTYDLIEHVGDFQVDLSNRMALTTEQLALYHAREEPNLEQFVQDSADMAFRNDSREVLSLESAEGFLQGIQKAATKVLLDQFHSRLKSLVKGVQDSWKESIHSIQANKRQKK</sequence>
<protein>
    <submittedName>
        <fullName evidence="1">Uncharacterized protein</fullName>
    </submittedName>
</protein>
<name>A0A9P8G9Y8_AURME</name>
<feature type="non-terminal residue" evidence="1">
    <location>
        <position position="244"/>
    </location>
</feature>